<name>A0A0C3QSU5_9AGAM</name>
<evidence type="ECO:0000256" key="5">
    <source>
        <dbReference type="SAM" id="Phobius"/>
    </source>
</evidence>
<dbReference type="STRING" id="1051891.A0A0C3QSU5"/>
<proteinExistence type="predicted"/>
<keyword evidence="2 5" id="KW-0812">Transmembrane</keyword>
<evidence type="ECO:0000256" key="3">
    <source>
        <dbReference type="ARBA" id="ARBA00022989"/>
    </source>
</evidence>
<evidence type="ECO:0000256" key="4">
    <source>
        <dbReference type="ARBA" id="ARBA00023136"/>
    </source>
</evidence>
<dbReference type="GO" id="GO:0015095">
    <property type="term" value="F:magnesium ion transmembrane transporter activity"/>
    <property type="evidence" value="ECO:0007669"/>
    <property type="project" value="InterPro"/>
</dbReference>
<dbReference type="Pfam" id="PF05653">
    <property type="entry name" value="Mg_trans_NIPA"/>
    <property type="match status" value="1"/>
</dbReference>
<dbReference type="AlphaFoldDB" id="A0A0C3QSU5"/>
<evidence type="ECO:0000256" key="2">
    <source>
        <dbReference type="ARBA" id="ARBA00022692"/>
    </source>
</evidence>
<dbReference type="Proteomes" id="UP000054248">
    <property type="component" value="Unassembled WGS sequence"/>
</dbReference>
<organism evidence="6 7">
    <name type="scientific">Tulasnella calospora MUT 4182</name>
    <dbReference type="NCBI Taxonomy" id="1051891"/>
    <lineage>
        <taxon>Eukaryota</taxon>
        <taxon>Fungi</taxon>
        <taxon>Dikarya</taxon>
        <taxon>Basidiomycota</taxon>
        <taxon>Agaricomycotina</taxon>
        <taxon>Agaricomycetes</taxon>
        <taxon>Cantharellales</taxon>
        <taxon>Tulasnellaceae</taxon>
        <taxon>Tulasnella</taxon>
    </lineage>
</organism>
<keyword evidence="7" id="KW-1185">Reference proteome</keyword>
<reference evidence="7" key="2">
    <citation type="submission" date="2015-01" db="EMBL/GenBank/DDBJ databases">
        <title>Evolutionary Origins and Diversification of the Mycorrhizal Mutualists.</title>
        <authorList>
            <consortium name="DOE Joint Genome Institute"/>
            <consortium name="Mycorrhizal Genomics Consortium"/>
            <person name="Kohler A."/>
            <person name="Kuo A."/>
            <person name="Nagy L.G."/>
            <person name="Floudas D."/>
            <person name="Copeland A."/>
            <person name="Barry K.W."/>
            <person name="Cichocki N."/>
            <person name="Veneault-Fourrey C."/>
            <person name="LaButti K."/>
            <person name="Lindquist E.A."/>
            <person name="Lipzen A."/>
            <person name="Lundell T."/>
            <person name="Morin E."/>
            <person name="Murat C."/>
            <person name="Riley R."/>
            <person name="Ohm R."/>
            <person name="Sun H."/>
            <person name="Tunlid A."/>
            <person name="Henrissat B."/>
            <person name="Grigoriev I.V."/>
            <person name="Hibbett D.S."/>
            <person name="Martin F."/>
        </authorList>
    </citation>
    <scope>NUCLEOTIDE SEQUENCE [LARGE SCALE GENOMIC DNA]</scope>
    <source>
        <strain evidence="7">MUT 4182</strain>
    </source>
</reference>
<dbReference type="HOGENOM" id="CLU_2777756_0_0_1"/>
<reference evidence="6 7" key="1">
    <citation type="submission" date="2014-04" db="EMBL/GenBank/DDBJ databases">
        <authorList>
            <consortium name="DOE Joint Genome Institute"/>
            <person name="Kuo A."/>
            <person name="Girlanda M."/>
            <person name="Perotto S."/>
            <person name="Kohler A."/>
            <person name="Nagy L.G."/>
            <person name="Floudas D."/>
            <person name="Copeland A."/>
            <person name="Barry K.W."/>
            <person name="Cichocki N."/>
            <person name="Veneault-Fourrey C."/>
            <person name="LaButti K."/>
            <person name="Lindquist E.A."/>
            <person name="Lipzen A."/>
            <person name="Lundell T."/>
            <person name="Morin E."/>
            <person name="Murat C."/>
            <person name="Sun H."/>
            <person name="Tunlid A."/>
            <person name="Henrissat B."/>
            <person name="Grigoriev I.V."/>
            <person name="Hibbett D.S."/>
            <person name="Martin F."/>
            <person name="Nordberg H.P."/>
            <person name="Cantor M.N."/>
            <person name="Hua S.X."/>
        </authorList>
    </citation>
    <scope>NUCLEOTIDE SEQUENCE [LARGE SCALE GENOMIC DNA]</scope>
    <source>
        <strain evidence="6 7">MUT 4182</strain>
    </source>
</reference>
<keyword evidence="4 5" id="KW-0472">Membrane</keyword>
<feature type="transmembrane region" description="Helical" evidence="5">
    <location>
        <begin position="20"/>
        <end position="40"/>
    </location>
</feature>
<evidence type="ECO:0000313" key="6">
    <source>
        <dbReference type="EMBL" id="KIO31144.1"/>
    </source>
</evidence>
<keyword evidence="3 5" id="KW-1133">Transmembrane helix</keyword>
<dbReference type="GO" id="GO:0016020">
    <property type="term" value="C:membrane"/>
    <property type="evidence" value="ECO:0007669"/>
    <property type="project" value="UniProtKB-SubCell"/>
</dbReference>
<gene>
    <name evidence="6" type="ORF">M407DRAFT_19775</name>
</gene>
<dbReference type="OrthoDB" id="6428174at2759"/>
<comment type="subcellular location">
    <subcellularLocation>
        <location evidence="1">Membrane</location>
        <topology evidence="1">Multi-pass membrane protein</topology>
    </subcellularLocation>
</comment>
<dbReference type="InterPro" id="IPR008521">
    <property type="entry name" value="Mg_trans_NIPA"/>
</dbReference>
<evidence type="ECO:0000313" key="7">
    <source>
        <dbReference type="Proteomes" id="UP000054248"/>
    </source>
</evidence>
<evidence type="ECO:0000256" key="1">
    <source>
        <dbReference type="ARBA" id="ARBA00004141"/>
    </source>
</evidence>
<dbReference type="EMBL" id="KN822965">
    <property type="protein sequence ID" value="KIO31144.1"/>
    <property type="molecule type" value="Genomic_DNA"/>
</dbReference>
<sequence length="69" mass="6941">MSSPEAASTSGPSGTPHNYRVVGILLAIGSGVLIGSSFVFKKKGLIASQRGGEAGVGVAYLKSVSDLFD</sequence>
<accession>A0A0C3QSU5</accession>
<protein>
    <submittedName>
        <fullName evidence="6">Uncharacterized protein</fullName>
    </submittedName>
</protein>